<dbReference type="Proteomes" id="UP000823928">
    <property type="component" value="Unassembled WGS sequence"/>
</dbReference>
<evidence type="ECO:0000313" key="3">
    <source>
        <dbReference type="Proteomes" id="UP000823928"/>
    </source>
</evidence>
<comment type="caution">
    <text evidence="2">The sequence shown here is derived from an EMBL/GenBank/DDBJ whole genome shotgun (WGS) entry which is preliminary data.</text>
</comment>
<reference evidence="2" key="1">
    <citation type="submission" date="2020-10" db="EMBL/GenBank/DDBJ databases">
        <authorList>
            <person name="Gilroy R."/>
        </authorList>
    </citation>
    <scope>NUCLEOTIDE SEQUENCE</scope>
    <source>
        <strain evidence="2">6276</strain>
    </source>
</reference>
<dbReference type="PANTHER" id="PTHR37291:SF1">
    <property type="entry name" value="TYPE IV METHYL-DIRECTED RESTRICTION ENZYME ECOKMCRB SUBUNIT"/>
    <property type="match status" value="1"/>
</dbReference>
<evidence type="ECO:0000313" key="2">
    <source>
        <dbReference type="EMBL" id="HIS37503.1"/>
    </source>
</evidence>
<organism evidence="2 3">
    <name type="scientific">Candidatus Scatousia excrementigallinarum</name>
    <dbReference type="NCBI Taxonomy" id="2840935"/>
    <lineage>
        <taxon>Bacteria</taxon>
        <taxon>Candidatus Scatousia</taxon>
    </lineage>
</organism>
<name>A0A9D1JNZ6_9BACT</name>
<dbReference type="InterPro" id="IPR027417">
    <property type="entry name" value="P-loop_NTPase"/>
</dbReference>
<accession>A0A9D1JNZ6</accession>
<protein>
    <submittedName>
        <fullName evidence="2">AAA family ATPase</fullName>
    </submittedName>
</protein>
<gene>
    <name evidence="2" type="ORF">IAC10_12935</name>
</gene>
<dbReference type="PANTHER" id="PTHR37291">
    <property type="entry name" value="5-METHYLCYTOSINE-SPECIFIC RESTRICTION ENZYME B"/>
    <property type="match status" value="1"/>
</dbReference>
<dbReference type="InterPro" id="IPR011704">
    <property type="entry name" value="ATPase_dyneun-rel_AAA"/>
</dbReference>
<proteinExistence type="predicted"/>
<dbReference type="Gene3D" id="3.40.50.300">
    <property type="entry name" value="P-loop containing nucleotide triphosphate hydrolases"/>
    <property type="match status" value="1"/>
</dbReference>
<dbReference type="InterPro" id="IPR052934">
    <property type="entry name" value="Methyl-DNA_Rec/Restrict_Enz"/>
</dbReference>
<feature type="domain" description="ATPase dynein-related AAA" evidence="1">
    <location>
        <begin position="224"/>
        <end position="328"/>
    </location>
</feature>
<evidence type="ECO:0000259" key="1">
    <source>
        <dbReference type="Pfam" id="PF07728"/>
    </source>
</evidence>
<dbReference type="GO" id="GO:0016887">
    <property type="term" value="F:ATP hydrolysis activity"/>
    <property type="evidence" value="ECO:0007669"/>
    <property type="project" value="InterPro"/>
</dbReference>
<sequence>MRAVEIIDGKDKWKEKDYCEIKARYDELLRENRIAFVTFHQSYGYEEFIEGIKPQTTDDGVTYEVQAGAFKEFCDRARVPIIDNGNLGINTTPTIWKVSLEGTYDNPTRKECLQNNHIRVGFDSYGKDVTSDTDFSVEGGKNVLNAFIGGMRIGDIVLSCYTNTTIDAIGVITGDYEWHDEFDKFKRVRNVRWIFKGKKDITDINGGKTFTLSTVYRLNDMSLSDVLNIVNGNDNLVKNAATTSNNTEKNKYVFIIDEINRGNISKIFGELITLIEENKREGAKEATSGKLPYSKTNFSVPDNVYIIGTMNTADRSIAAIDTALRRRFKFEEMMPKSDIIKCKDIDGIDIPQMLDAINERIEVLYDREHMIGHAYFMSLEENATIAELADIFRNKIIPLLQEYFYEDYDKICLVLGDNQKKEEYRFIKSEDIAYDKLFGSASDIGFGEKNKKFTINDAAFLKKEAYIGIYAPTNE</sequence>
<dbReference type="GO" id="GO:0005524">
    <property type="term" value="F:ATP binding"/>
    <property type="evidence" value="ECO:0007669"/>
    <property type="project" value="InterPro"/>
</dbReference>
<dbReference type="AlphaFoldDB" id="A0A9D1JNZ6"/>
<dbReference type="Pfam" id="PF07728">
    <property type="entry name" value="AAA_5"/>
    <property type="match status" value="1"/>
</dbReference>
<dbReference type="SUPFAM" id="SSF52540">
    <property type="entry name" value="P-loop containing nucleoside triphosphate hydrolases"/>
    <property type="match status" value="1"/>
</dbReference>
<dbReference type="EMBL" id="DVIU01000265">
    <property type="protein sequence ID" value="HIS37503.1"/>
    <property type="molecule type" value="Genomic_DNA"/>
</dbReference>
<reference evidence="2" key="2">
    <citation type="journal article" date="2021" name="PeerJ">
        <title>Extensive microbial diversity within the chicken gut microbiome revealed by metagenomics and culture.</title>
        <authorList>
            <person name="Gilroy R."/>
            <person name="Ravi A."/>
            <person name="Getino M."/>
            <person name="Pursley I."/>
            <person name="Horton D.L."/>
            <person name="Alikhan N.F."/>
            <person name="Baker D."/>
            <person name="Gharbi K."/>
            <person name="Hall N."/>
            <person name="Watson M."/>
            <person name="Adriaenssens E.M."/>
            <person name="Foster-Nyarko E."/>
            <person name="Jarju S."/>
            <person name="Secka A."/>
            <person name="Antonio M."/>
            <person name="Oren A."/>
            <person name="Chaudhuri R.R."/>
            <person name="La Ragione R."/>
            <person name="Hildebrand F."/>
            <person name="Pallen M.J."/>
        </authorList>
    </citation>
    <scope>NUCLEOTIDE SEQUENCE</scope>
    <source>
        <strain evidence="2">6276</strain>
    </source>
</reference>